<dbReference type="PANTHER" id="PTHR44591">
    <property type="entry name" value="STRESS RESPONSE REGULATOR PROTEIN 1"/>
    <property type="match status" value="1"/>
</dbReference>
<evidence type="ECO:0000256" key="1">
    <source>
        <dbReference type="ARBA" id="ARBA00022553"/>
    </source>
</evidence>
<organism evidence="5 6">
    <name type="scientific">Ferrovibrio xuzhouensis</name>
    <dbReference type="NCBI Taxonomy" id="1576914"/>
    <lineage>
        <taxon>Bacteria</taxon>
        <taxon>Pseudomonadati</taxon>
        <taxon>Pseudomonadota</taxon>
        <taxon>Alphaproteobacteria</taxon>
        <taxon>Rhodospirillales</taxon>
        <taxon>Rhodospirillaceae</taxon>
        <taxon>Ferrovibrio</taxon>
    </lineage>
</organism>
<evidence type="ECO:0000256" key="3">
    <source>
        <dbReference type="SAM" id="MobiDB-lite"/>
    </source>
</evidence>
<feature type="domain" description="Response regulatory" evidence="4">
    <location>
        <begin position="12"/>
        <end position="131"/>
    </location>
</feature>
<reference evidence="6" key="1">
    <citation type="journal article" date="2019" name="Int. J. Syst. Evol. Microbiol.">
        <title>The Global Catalogue of Microorganisms (GCM) 10K type strain sequencing project: providing services to taxonomists for standard genome sequencing and annotation.</title>
        <authorList>
            <consortium name="The Broad Institute Genomics Platform"/>
            <consortium name="The Broad Institute Genome Sequencing Center for Infectious Disease"/>
            <person name="Wu L."/>
            <person name="Ma J."/>
        </authorList>
    </citation>
    <scope>NUCLEOTIDE SEQUENCE [LARGE SCALE GENOMIC DNA]</scope>
    <source>
        <strain evidence="6">KCTC 42182</strain>
    </source>
</reference>
<proteinExistence type="predicted"/>
<dbReference type="RefSeq" id="WP_379728088.1">
    <property type="nucleotide sequence ID" value="NZ_JBHRYJ010000003.1"/>
</dbReference>
<dbReference type="InterPro" id="IPR050595">
    <property type="entry name" value="Bact_response_regulator"/>
</dbReference>
<keyword evidence="1 2" id="KW-0597">Phosphoprotein</keyword>
<dbReference type="Proteomes" id="UP001595711">
    <property type="component" value="Unassembled WGS sequence"/>
</dbReference>
<dbReference type="SMART" id="SM00448">
    <property type="entry name" value="REC"/>
    <property type="match status" value="1"/>
</dbReference>
<dbReference type="InterPro" id="IPR011006">
    <property type="entry name" value="CheY-like_superfamily"/>
</dbReference>
<keyword evidence="6" id="KW-1185">Reference proteome</keyword>
<evidence type="ECO:0000259" key="4">
    <source>
        <dbReference type="PROSITE" id="PS50110"/>
    </source>
</evidence>
<evidence type="ECO:0000256" key="2">
    <source>
        <dbReference type="PROSITE-ProRule" id="PRU00169"/>
    </source>
</evidence>
<name>A0ABV7VH51_9PROT</name>
<evidence type="ECO:0000313" key="6">
    <source>
        <dbReference type="Proteomes" id="UP001595711"/>
    </source>
</evidence>
<dbReference type="CDD" id="cd17546">
    <property type="entry name" value="REC_hyHK_CKI1_RcsC-like"/>
    <property type="match status" value="1"/>
</dbReference>
<evidence type="ECO:0000313" key="5">
    <source>
        <dbReference type="EMBL" id="MFC3676859.1"/>
    </source>
</evidence>
<dbReference type="Gene3D" id="3.40.50.2300">
    <property type="match status" value="1"/>
</dbReference>
<feature type="compositionally biased region" description="Basic and acidic residues" evidence="3">
    <location>
        <begin position="150"/>
        <end position="163"/>
    </location>
</feature>
<sequence>MATMALDLQHIRVLVADGNTYFQSIMLGILHAFGARNVTAVACGASALECSRQTVTDLVICDAALPAVDGFDLVHSIRSEHGNPNRYTPIIVLTSHAQAGNVTRARDCGANIVLAKPLSPNALYQRLVWITEDPRRFVIAPGYIGPDRRFKADDLPAGGDRRGAKPPAPAPAAAPPLQMALQ</sequence>
<feature type="modified residue" description="4-aspartylphosphate" evidence="2">
    <location>
        <position position="62"/>
    </location>
</feature>
<protein>
    <submittedName>
        <fullName evidence="5">Response regulator</fullName>
    </submittedName>
</protein>
<accession>A0ABV7VH51</accession>
<dbReference type="PANTHER" id="PTHR44591:SF23">
    <property type="entry name" value="CHEY SUBFAMILY"/>
    <property type="match status" value="1"/>
</dbReference>
<comment type="caution">
    <text evidence="5">The sequence shown here is derived from an EMBL/GenBank/DDBJ whole genome shotgun (WGS) entry which is preliminary data.</text>
</comment>
<dbReference type="EMBL" id="JBHRYJ010000003">
    <property type="protein sequence ID" value="MFC3676859.1"/>
    <property type="molecule type" value="Genomic_DNA"/>
</dbReference>
<gene>
    <name evidence="5" type="ORF">ACFOOQ_14975</name>
</gene>
<feature type="region of interest" description="Disordered" evidence="3">
    <location>
        <begin position="150"/>
        <end position="182"/>
    </location>
</feature>
<dbReference type="Pfam" id="PF00072">
    <property type="entry name" value="Response_reg"/>
    <property type="match status" value="1"/>
</dbReference>
<dbReference type="PROSITE" id="PS50110">
    <property type="entry name" value="RESPONSE_REGULATORY"/>
    <property type="match status" value="1"/>
</dbReference>
<dbReference type="SUPFAM" id="SSF52172">
    <property type="entry name" value="CheY-like"/>
    <property type="match status" value="1"/>
</dbReference>
<dbReference type="InterPro" id="IPR001789">
    <property type="entry name" value="Sig_transdc_resp-reg_receiver"/>
</dbReference>